<evidence type="ECO:0000313" key="1">
    <source>
        <dbReference type="EMBL" id="GAA3027359.1"/>
    </source>
</evidence>
<organism evidence="1 2">
    <name type="scientific">Streptosporangium longisporum</name>
    <dbReference type="NCBI Taxonomy" id="46187"/>
    <lineage>
        <taxon>Bacteria</taxon>
        <taxon>Bacillati</taxon>
        <taxon>Actinomycetota</taxon>
        <taxon>Actinomycetes</taxon>
        <taxon>Streptosporangiales</taxon>
        <taxon>Streptosporangiaceae</taxon>
        <taxon>Streptosporangium</taxon>
    </lineage>
</organism>
<dbReference type="Proteomes" id="UP001499930">
    <property type="component" value="Unassembled WGS sequence"/>
</dbReference>
<name>A0ABP6L1W2_9ACTN</name>
<proteinExistence type="predicted"/>
<dbReference type="InterPro" id="IPR046193">
    <property type="entry name" value="DUF6221"/>
</dbReference>
<dbReference type="RefSeq" id="WP_344901988.1">
    <property type="nucleotide sequence ID" value="NZ_BAAAWD010000016.1"/>
</dbReference>
<reference evidence="2" key="1">
    <citation type="journal article" date="2019" name="Int. J. Syst. Evol. Microbiol.">
        <title>The Global Catalogue of Microorganisms (GCM) 10K type strain sequencing project: providing services to taxonomists for standard genome sequencing and annotation.</title>
        <authorList>
            <consortium name="The Broad Institute Genomics Platform"/>
            <consortium name="The Broad Institute Genome Sequencing Center for Infectious Disease"/>
            <person name="Wu L."/>
            <person name="Ma J."/>
        </authorList>
    </citation>
    <scope>NUCLEOTIDE SEQUENCE [LARGE SCALE GENOMIC DNA]</scope>
    <source>
        <strain evidence="2">JCM 3106</strain>
    </source>
</reference>
<gene>
    <name evidence="1" type="ORF">GCM10017559_61890</name>
</gene>
<accession>A0ABP6L1W2</accession>
<sequence length="145" mass="16742">MDDLIEFLRARLDDDEQMARAATWCEEAGVWHAKPTPYGARGWPGPRWFIEDALEDGVISHVDPQASDDEDVARHIARHDPDRVLREVAAKRRILDMHGDDQHYCVYDEAGTNGWSGAPCLTVRLLALSYPGHRDYREEWRPWMT</sequence>
<protein>
    <submittedName>
        <fullName evidence="1">Uncharacterized protein</fullName>
    </submittedName>
</protein>
<evidence type="ECO:0000313" key="2">
    <source>
        <dbReference type="Proteomes" id="UP001499930"/>
    </source>
</evidence>
<comment type="caution">
    <text evidence="1">The sequence shown here is derived from an EMBL/GenBank/DDBJ whole genome shotgun (WGS) entry which is preliminary data.</text>
</comment>
<keyword evidence="2" id="KW-1185">Reference proteome</keyword>
<dbReference type="EMBL" id="BAAAWD010000016">
    <property type="protein sequence ID" value="GAA3027359.1"/>
    <property type="molecule type" value="Genomic_DNA"/>
</dbReference>
<dbReference type="Pfam" id="PF19730">
    <property type="entry name" value="DUF6221"/>
    <property type="match status" value="1"/>
</dbReference>